<dbReference type="Proteomes" id="UP000638353">
    <property type="component" value="Unassembled WGS sequence"/>
</dbReference>
<proteinExistence type="predicted"/>
<protein>
    <submittedName>
        <fullName evidence="1">Uncharacterized protein</fullName>
    </submittedName>
</protein>
<dbReference type="EMBL" id="BMVC01000018">
    <property type="protein sequence ID" value="GHD12955.1"/>
    <property type="molecule type" value="Genomic_DNA"/>
</dbReference>
<dbReference type="AlphaFoldDB" id="A0A918X545"/>
<evidence type="ECO:0000313" key="2">
    <source>
        <dbReference type="Proteomes" id="UP000638353"/>
    </source>
</evidence>
<reference evidence="1" key="2">
    <citation type="submission" date="2020-09" db="EMBL/GenBank/DDBJ databases">
        <authorList>
            <person name="Sun Q."/>
            <person name="Ohkuma M."/>
        </authorList>
    </citation>
    <scope>NUCLEOTIDE SEQUENCE</scope>
    <source>
        <strain evidence="1">JCM 4637</strain>
    </source>
</reference>
<sequence>MATRRGFIGSATGIGTAALLGYSAAPSFADVPPPSDGAAAEVVSQQTARSSMLAVNAGMRANYATLKAELIKHLSPVVVVQNDAKGGKFTLVTANGQESANPVSETFELAKSIAHVPLGIFSVIASYLADKIPNLPNANRIDPHDLVMVAFNDDKSTAWITPLQAYATRLTTARHQLPSAGLPPALQTSCNNILTAGLKFISTSIAAKTFDMASFEAFSGSVYPDIRVNMEHASQAQIKGVQDIMKTWRAKVGEAAWADLYCVVLSQWTTSVLNQNTIILKDCMNAAKVATHLIDLPGLETPADPIFTALDNLARIVQDNVAAEMVFPKDTKVADALKGQQDLLSDEILNQLGKAATTQKAATYNTVAAGVCPVPH</sequence>
<dbReference type="PROSITE" id="PS51318">
    <property type="entry name" value="TAT"/>
    <property type="match status" value="1"/>
</dbReference>
<organism evidence="1 2">
    <name type="scientific">Streptomyces finlayi</name>
    <dbReference type="NCBI Taxonomy" id="67296"/>
    <lineage>
        <taxon>Bacteria</taxon>
        <taxon>Bacillati</taxon>
        <taxon>Actinomycetota</taxon>
        <taxon>Actinomycetes</taxon>
        <taxon>Kitasatosporales</taxon>
        <taxon>Streptomycetaceae</taxon>
        <taxon>Streptomyces</taxon>
    </lineage>
</organism>
<name>A0A918X545_9ACTN</name>
<dbReference type="InterPro" id="IPR006311">
    <property type="entry name" value="TAT_signal"/>
</dbReference>
<gene>
    <name evidence="1" type="ORF">GCM10010334_70610</name>
</gene>
<comment type="caution">
    <text evidence="1">The sequence shown here is derived from an EMBL/GenBank/DDBJ whole genome shotgun (WGS) entry which is preliminary data.</text>
</comment>
<evidence type="ECO:0000313" key="1">
    <source>
        <dbReference type="EMBL" id="GHD12955.1"/>
    </source>
</evidence>
<accession>A0A918X545</accession>
<reference evidence="1" key="1">
    <citation type="journal article" date="2014" name="Int. J. Syst. Evol. Microbiol.">
        <title>Complete genome sequence of Corynebacterium casei LMG S-19264T (=DSM 44701T), isolated from a smear-ripened cheese.</title>
        <authorList>
            <consortium name="US DOE Joint Genome Institute (JGI-PGF)"/>
            <person name="Walter F."/>
            <person name="Albersmeier A."/>
            <person name="Kalinowski J."/>
            <person name="Ruckert C."/>
        </authorList>
    </citation>
    <scope>NUCLEOTIDE SEQUENCE</scope>
    <source>
        <strain evidence="1">JCM 4637</strain>
    </source>
</reference>
<dbReference type="RefSeq" id="WP_229898442.1">
    <property type="nucleotide sequence ID" value="NZ_BMVC01000018.1"/>
</dbReference>